<accession>A0A0K1Q6N0</accession>
<dbReference type="Proteomes" id="UP000064967">
    <property type="component" value="Chromosome"/>
</dbReference>
<dbReference type="EMBL" id="CP012333">
    <property type="protein sequence ID" value="AKV01393.1"/>
    <property type="molecule type" value="Genomic_DNA"/>
</dbReference>
<organism evidence="1 2">
    <name type="scientific">Labilithrix luteola</name>
    <dbReference type="NCBI Taxonomy" id="1391654"/>
    <lineage>
        <taxon>Bacteria</taxon>
        <taxon>Pseudomonadati</taxon>
        <taxon>Myxococcota</taxon>
        <taxon>Polyangia</taxon>
        <taxon>Polyangiales</taxon>
        <taxon>Labilitrichaceae</taxon>
        <taxon>Labilithrix</taxon>
    </lineage>
</organism>
<keyword evidence="2" id="KW-1185">Reference proteome</keyword>
<sequence>MTGPISEFLIGDHRRIAELLARARAGDSAAYDELRGALLRHIGIEEKILLRAIRARAGEARRSDPTNDAGGHGDEPSLAIRLRRDHSAIAAMLVPPPSPELLARLAELLALHDPLEEGESGLYAHADELLADDPDIVERMRQAPIPPLAPNFAGERAYLAIEELVARAAAARRKA</sequence>
<proteinExistence type="predicted"/>
<dbReference type="STRING" id="1391654.AKJ09_08056"/>
<protein>
    <submittedName>
        <fullName evidence="1">Proteophosphoglycan 5</fullName>
    </submittedName>
</protein>
<name>A0A0K1Q6N0_9BACT</name>
<dbReference type="KEGG" id="llu:AKJ09_08056"/>
<dbReference type="AlphaFoldDB" id="A0A0K1Q6N0"/>
<evidence type="ECO:0000313" key="2">
    <source>
        <dbReference type="Proteomes" id="UP000064967"/>
    </source>
</evidence>
<dbReference type="RefSeq" id="WP_146652497.1">
    <property type="nucleotide sequence ID" value="NZ_CP012333.1"/>
</dbReference>
<dbReference type="OrthoDB" id="9801938at2"/>
<gene>
    <name evidence="1" type="ORF">AKJ09_08056</name>
</gene>
<evidence type="ECO:0000313" key="1">
    <source>
        <dbReference type="EMBL" id="AKV01393.1"/>
    </source>
</evidence>
<reference evidence="1 2" key="1">
    <citation type="submission" date="2015-08" db="EMBL/GenBank/DDBJ databases">
        <authorList>
            <person name="Babu N.S."/>
            <person name="Beckwith C.J."/>
            <person name="Beseler K.G."/>
            <person name="Brison A."/>
            <person name="Carone J.V."/>
            <person name="Caskin T.P."/>
            <person name="Diamond M."/>
            <person name="Durham M.E."/>
            <person name="Foxe J.M."/>
            <person name="Go M."/>
            <person name="Henderson B.A."/>
            <person name="Jones I.B."/>
            <person name="McGettigan J.A."/>
            <person name="Micheletti S.J."/>
            <person name="Nasrallah M.E."/>
            <person name="Ortiz D."/>
            <person name="Piller C.R."/>
            <person name="Privatt S.R."/>
            <person name="Schneider S.L."/>
            <person name="Sharp S."/>
            <person name="Smith T.C."/>
            <person name="Stanton J.D."/>
            <person name="Ullery H.E."/>
            <person name="Wilson R.J."/>
            <person name="Serrano M.G."/>
            <person name="Buck G."/>
            <person name="Lee V."/>
            <person name="Wang Y."/>
            <person name="Carvalho R."/>
            <person name="Voegtly L."/>
            <person name="Shi R."/>
            <person name="Duckworth R."/>
            <person name="Johnson A."/>
            <person name="Loviza R."/>
            <person name="Walstead R."/>
            <person name="Shah Z."/>
            <person name="Kiflezghi M."/>
            <person name="Wade K."/>
            <person name="Ball S.L."/>
            <person name="Bradley K.W."/>
            <person name="Asai D.J."/>
            <person name="Bowman C.A."/>
            <person name="Russell D.A."/>
            <person name="Pope W.H."/>
            <person name="Jacobs-Sera D."/>
            <person name="Hendrix R.W."/>
            <person name="Hatfull G.F."/>
        </authorList>
    </citation>
    <scope>NUCLEOTIDE SEQUENCE [LARGE SCALE GENOMIC DNA]</scope>
    <source>
        <strain evidence="1 2">DSM 27648</strain>
    </source>
</reference>